<protein>
    <submittedName>
        <fullName evidence="2">Uncharacterized protein</fullName>
    </submittedName>
</protein>
<comment type="caution">
    <text evidence="2">The sequence shown here is derived from an EMBL/GenBank/DDBJ whole genome shotgun (WGS) entry which is preliminary data.</text>
</comment>
<accession>A0AA39YDD6</accession>
<feature type="compositionally biased region" description="Basic and acidic residues" evidence="1">
    <location>
        <begin position="267"/>
        <end position="285"/>
    </location>
</feature>
<keyword evidence="3" id="KW-1185">Reference proteome</keyword>
<evidence type="ECO:0000256" key="1">
    <source>
        <dbReference type="SAM" id="MobiDB-lite"/>
    </source>
</evidence>
<proteinExistence type="predicted"/>
<feature type="region of interest" description="Disordered" evidence="1">
    <location>
        <begin position="1"/>
        <end position="161"/>
    </location>
</feature>
<feature type="compositionally biased region" description="Polar residues" evidence="1">
    <location>
        <begin position="20"/>
        <end position="33"/>
    </location>
</feature>
<dbReference type="Proteomes" id="UP001174936">
    <property type="component" value="Unassembled WGS sequence"/>
</dbReference>
<evidence type="ECO:0000313" key="2">
    <source>
        <dbReference type="EMBL" id="KAK0648945.1"/>
    </source>
</evidence>
<dbReference type="AlphaFoldDB" id="A0AA39YDD6"/>
<sequence length="328" mass="36601">MPYRPPKVSRPEGKAKRQKASASPNVVQTSSPVDSHDSELPLAATTQVRAMQGSGRGGPHSRKRKRTKTSESAEELPTPRRVRFLDIAAKQESEDEELVSDHGRGRGRHRELKSSPIPIDFSSERGPISTPVGSDDEGKIGIFRDESPQHNGTKNGADSKEQLKTILREIGKLDNGEVSGVESLMEEIRATRRDIAGLEQRRQVDEARAVIRHEVVFNVLKKVSQEMHSLASLHLKSTSLGENGLKEKEPKTKRGSTPTPHSKPLRHRDVTPRAEKTETKTETKQRVTMERLVGNYTRQLNEAKTVEDVEEAGELCVKYAENLVRSYN</sequence>
<gene>
    <name evidence="2" type="ORF">B0T16DRAFT_389099</name>
</gene>
<name>A0AA39YDD6_9PEZI</name>
<feature type="compositionally biased region" description="Basic and acidic residues" evidence="1">
    <location>
        <begin position="136"/>
        <end position="148"/>
    </location>
</feature>
<dbReference type="EMBL" id="JAULSV010000003">
    <property type="protein sequence ID" value="KAK0648945.1"/>
    <property type="molecule type" value="Genomic_DNA"/>
</dbReference>
<organism evidence="2 3">
    <name type="scientific">Cercophora newfieldiana</name>
    <dbReference type="NCBI Taxonomy" id="92897"/>
    <lineage>
        <taxon>Eukaryota</taxon>
        <taxon>Fungi</taxon>
        <taxon>Dikarya</taxon>
        <taxon>Ascomycota</taxon>
        <taxon>Pezizomycotina</taxon>
        <taxon>Sordariomycetes</taxon>
        <taxon>Sordariomycetidae</taxon>
        <taxon>Sordariales</taxon>
        <taxon>Lasiosphaeriaceae</taxon>
        <taxon>Cercophora</taxon>
    </lineage>
</organism>
<reference evidence="2" key="1">
    <citation type="submission" date="2023-06" db="EMBL/GenBank/DDBJ databases">
        <title>Genome-scale phylogeny and comparative genomics of the fungal order Sordariales.</title>
        <authorList>
            <consortium name="Lawrence Berkeley National Laboratory"/>
            <person name="Hensen N."/>
            <person name="Bonometti L."/>
            <person name="Westerberg I."/>
            <person name="Brannstrom I.O."/>
            <person name="Guillou S."/>
            <person name="Cros-Aarteil S."/>
            <person name="Calhoun S."/>
            <person name="Haridas S."/>
            <person name="Kuo A."/>
            <person name="Mondo S."/>
            <person name="Pangilinan J."/>
            <person name="Riley R."/>
            <person name="Labutti K."/>
            <person name="Andreopoulos B."/>
            <person name="Lipzen A."/>
            <person name="Chen C."/>
            <person name="Yanf M."/>
            <person name="Daum C."/>
            <person name="Ng V."/>
            <person name="Clum A."/>
            <person name="Steindorff A."/>
            <person name="Ohm R."/>
            <person name="Martin F."/>
            <person name="Silar P."/>
            <person name="Natvig D."/>
            <person name="Lalanne C."/>
            <person name="Gautier V."/>
            <person name="Ament-Velasquez S.L."/>
            <person name="Kruys A."/>
            <person name="Hutchinson M.I."/>
            <person name="Powell A.J."/>
            <person name="Barry K."/>
            <person name="Miller A.N."/>
            <person name="Grigoriev I.V."/>
            <person name="Debuchy R."/>
            <person name="Gladieux P."/>
            <person name="Thoren M.H."/>
            <person name="Johannesson H."/>
        </authorList>
    </citation>
    <scope>NUCLEOTIDE SEQUENCE</scope>
    <source>
        <strain evidence="2">SMH2532-1</strain>
    </source>
</reference>
<feature type="region of interest" description="Disordered" evidence="1">
    <location>
        <begin position="234"/>
        <end position="285"/>
    </location>
</feature>
<evidence type="ECO:0000313" key="3">
    <source>
        <dbReference type="Proteomes" id="UP001174936"/>
    </source>
</evidence>